<name>A0A401U538_9BACT</name>
<organism evidence="1 2">
    <name type="scientific">Chryseotalea sanaruensis</name>
    <dbReference type="NCBI Taxonomy" id="2482724"/>
    <lineage>
        <taxon>Bacteria</taxon>
        <taxon>Pseudomonadati</taxon>
        <taxon>Bacteroidota</taxon>
        <taxon>Cytophagia</taxon>
        <taxon>Cytophagales</taxon>
        <taxon>Chryseotaleaceae</taxon>
        <taxon>Chryseotalea</taxon>
    </lineage>
</organism>
<keyword evidence="2" id="KW-1185">Reference proteome</keyword>
<dbReference type="SUPFAM" id="SSF158682">
    <property type="entry name" value="TerB-like"/>
    <property type="match status" value="1"/>
</dbReference>
<dbReference type="CDD" id="cd07177">
    <property type="entry name" value="terB_like"/>
    <property type="match status" value="1"/>
</dbReference>
<sequence length="114" mass="13078">MATEIEHFRNLVSLSAADGKIEESERIALSKIAYERGIPMDRMNVMLNRASEYIYLIPQNQLEKEKQLQEMIDFAMVDGEFAKAELDLISTVAERLGFKKEELDTYLKKSGHHG</sequence>
<dbReference type="AlphaFoldDB" id="A0A401U538"/>
<evidence type="ECO:0000313" key="2">
    <source>
        <dbReference type="Proteomes" id="UP000288227"/>
    </source>
</evidence>
<dbReference type="EMBL" id="BHXQ01000001">
    <property type="protein sequence ID" value="GCC49975.1"/>
    <property type="molecule type" value="Genomic_DNA"/>
</dbReference>
<dbReference type="Proteomes" id="UP000288227">
    <property type="component" value="Unassembled WGS sequence"/>
</dbReference>
<evidence type="ECO:0000313" key="1">
    <source>
        <dbReference type="EMBL" id="GCC49975.1"/>
    </source>
</evidence>
<protein>
    <recommendedName>
        <fullName evidence="3">Co-chaperone DjlA N-terminal domain-containing protein</fullName>
    </recommendedName>
</protein>
<comment type="caution">
    <text evidence="1">The sequence shown here is derived from an EMBL/GenBank/DDBJ whole genome shotgun (WGS) entry which is preliminary data.</text>
</comment>
<dbReference type="OrthoDB" id="981499at2"/>
<dbReference type="Gene3D" id="1.10.3680.10">
    <property type="entry name" value="TerB-like"/>
    <property type="match status" value="1"/>
</dbReference>
<gene>
    <name evidence="1" type="ORF">SanaruYs_01900</name>
</gene>
<dbReference type="InterPro" id="IPR029024">
    <property type="entry name" value="TerB-like"/>
</dbReference>
<evidence type="ECO:0008006" key="3">
    <source>
        <dbReference type="Google" id="ProtNLM"/>
    </source>
</evidence>
<proteinExistence type="predicted"/>
<dbReference type="RefSeq" id="WP_127120636.1">
    <property type="nucleotide sequence ID" value="NZ_BHXQ01000001.1"/>
</dbReference>
<reference evidence="1 2" key="1">
    <citation type="submission" date="2018-11" db="EMBL/GenBank/DDBJ databases">
        <title>Chryseotalea sanarue gen. nov., sp., nov., a member of the family Cytophagaceae, isolated from a brackish lake in Hamamatsu Japan.</title>
        <authorList>
            <person name="Maejima Y."/>
            <person name="Iino T."/>
            <person name="Muraguchi Y."/>
            <person name="Fukuda K."/>
            <person name="Ohkuma M."/>
            <person name="Moriuchi R."/>
            <person name="Dohra H."/>
            <person name="Kimbara K."/>
            <person name="Shintani M."/>
        </authorList>
    </citation>
    <scope>NUCLEOTIDE SEQUENCE [LARGE SCALE GENOMIC DNA]</scope>
    <source>
        <strain evidence="1 2">Ys</strain>
    </source>
</reference>
<accession>A0A401U538</accession>